<dbReference type="EMBL" id="QGGM01000010">
    <property type="protein sequence ID" value="PWK10130.1"/>
    <property type="molecule type" value="Genomic_DNA"/>
</dbReference>
<gene>
    <name evidence="1" type="ORF">C8D84_11039</name>
</gene>
<comment type="caution">
    <text evidence="1">The sequence shown here is derived from an EMBL/GenBank/DDBJ whole genome shotgun (WGS) entry which is preliminary data.</text>
</comment>
<dbReference type="AlphaFoldDB" id="A0A2V1ZX27"/>
<dbReference type="Proteomes" id="UP000245655">
    <property type="component" value="Unassembled WGS sequence"/>
</dbReference>
<reference evidence="1 2" key="1">
    <citation type="submission" date="2018-05" db="EMBL/GenBank/DDBJ databases">
        <title>Genomic Encyclopedia of Type Strains, Phase IV (KMG-IV): sequencing the most valuable type-strain genomes for metagenomic binning, comparative biology and taxonomic classification.</title>
        <authorList>
            <person name="Goeker M."/>
        </authorList>
    </citation>
    <scope>NUCLEOTIDE SEQUENCE [LARGE SCALE GENOMIC DNA]</scope>
    <source>
        <strain evidence="1 2">DSM 7229</strain>
    </source>
</reference>
<name>A0A2V1ZX27_PSYIM</name>
<organism evidence="1 2">
    <name type="scientific">Psychrobacter immobilis</name>
    <dbReference type="NCBI Taxonomy" id="498"/>
    <lineage>
        <taxon>Bacteria</taxon>
        <taxon>Pseudomonadati</taxon>
        <taxon>Pseudomonadota</taxon>
        <taxon>Gammaproteobacteria</taxon>
        <taxon>Moraxellales</taxon>
        <taxon>Moraxellaceae</taxon>
        <taxon>Psychrobacter</taxon>
    </lineage>
</organism>
<dbReference type="GeneID" id="60255577"/>
<evidence type="ECO:0000313" key="2">
    <source>
        <dbReference type="Proteomes" id="UP000245655"/>
    </source>
</evidence>
<proteinExistence type="predicted"/>
<accession>A0A2V1ZX27</accession>
<sequence length="225" mass="26347">MHNDSSTSHQTLESLTQYYQTQKSKFSDPFRLRMHRSLSWLSKATSVDDDDIRFITLWIAFNAAYAREVALFTTSSERSEFRRFIQLVCRLDIDQQVYKLVWEKYSGSIRILLDNQYTFQPFWDYQNGLISQQAWEEDFKRAKDKAHRALSNKDTDTVLAVVFDRLYTLRNQIMHGGATHNSQVNRSQIKDSGAILSAILPLMLEIMMANHSKMDWGKPFYPVVN</sequence>
<protein>
    <submittedName>
        <fullName evidence="1">Uncharacterized protein</fullName>
    </submittedName>
</protein>
<dbReference type="RefSeq" id="WP_109591620.1">
    <property type="nucleotide sequence ID" value="NZ_CAJGZX010000057.1"/>
</dbReference>
<evidence type="ECO:0000313" key="1">
    <source>
        <dbReference type="EMBL" id="PWK10130.1"/>
    </source>
</evidence>
<keyword evidence="2" id="KW-1185">Reference proteome</keyword>